<protein>
    <recommendedName>
        <fullName evidence="3">Aspartate kinase</fullName>
    </recommendedName>
</protein>
<keyword evidence="2" id="KW-1185">Reference proteome</keyword>
<comment type="caution">
    <text evidence="1">The sequence shown here is derived from an EMBL/GenBank/DDBJ whole genome shotgun (WGS) entry which is preliminary data.</text>
</comment>
<proteinExistence type="predicted"/>
<evidence type="ECO:0000313" key="1">
    <source>
        <dbReference type="EMBL" id="MCP2334442.1"/>
    </source>
</evidence>
<dbReference type="EMBL" id="AUBJ02000001">
    <property type="protein sequence ID" value="MCP2334442.1"/>
    <property type="molecule type" value="Genomic_DNA"/>
</dbReference>
<evidence type="ECO:0008006" key="3">
    <source>
        <dbReference type="Google" id="ProtNLM"/>
    </source>
</evidence>
<organism evidence="1 2">
    <name type="scientific">Actinoalloteichus caeruleus DSM 43889</name>
    <dbReference type="NCBI Taxonomy" id="1120930"/>
    <lineage>
        <taxon>Bacteria</taxon>
        <taxon>Bacillati</taxon>
        <taxon>Actinomycetota</taxon>
        <taxon>Actinomycetes</taxon>
        <taxon>Pseudonocardiales</taxon>
        <taxon>Pseudonocardiaceae</taxon>
        <taxon>Actinoalloteichus</taxon>
        <taxon>Actinoalloteichus cyanogriseus</taxon>
    </lineage>
</organism>
<name>A0ABT1JQ07_ACTCY</name>
<dbReference type="Proteomes" id="UP000791080">
    <property type="component" value="Unassembled WGS sequence"/>
</dbReference>
<sequence length="90" mass="9292">MVRPAAGAPTAPAVEPGWRLLAVDGPRTFPSPACSPAWPPPSPRPASALFAVSTFDTDYPLVTSDRLPGARRALAAAGYLVEGEPAGQRP</sequence>
<reference evidence="1 2" key="1">
    <citation type="submission" date="2022-06" db="EMBL/GenBank/DDBJ databases">
        <title>Genomic Encyclopedia of Type Strains, Phase I: the one thousand microbial genomes (KMG-I) project.</title>
        <authorList>
            <person name="Kyrpides N."/>
        </authorList>
    </citation>
    <scope>NUCLEOTIDE SEQUENCE [LARGE SCALE GENOMIC DNA]</scope>
    <source>
        <strain evidence="1 2">DSM 43889</strain>
    </source>
</reference>
<dbReference type="Gene3D" id="3.30.2130.10">
    <property type="entry name" value="VC0802-like"/>
    <property type="match status" value="1"/>
</dbReference>
<accession>A0ABT1JQ07</accession>
<evidence type="ECO:0000313" key="2">
    <source>
        <dbReference type="Proteomes" id="UP000791080"/>
    </source>
</evidence>
<gene>
    <name evidence="1" type="ORF">G443_004712</name>
</gene>